<protein>
    <recommendedName>
        <fullName evidence="2">CCZ1/INTU/HSP4 first Longin domain-containing protein</fullName>
    </recommendedName>
</protein>
<evidence type="ECO:0000259" key="2">
    <source>
        <dbReference type="Pfam" id="PF19031"/>
    </source>
</evidence>
<dbReference type="Pfam" id="PF19031">
    <property type="entry name" value="Intu_longin_1"/>
    <property type="match status" value="1"/>
</dbReference>
<dbReference type="PANTHER" id="PTHR13056:SF0">
    <property type="entry name" value="VACUOLAR FUSION PROTEIN CCZ1 HOMOLOG-RELATED"/>
    <property type="match status" value="1"/>
</dbReference>
<organism evidence="3 4">
    <name type="scientific">Tetradesmus obliquus</name>
    <name type="common">Green alga</name>
    <name type="synonym">Acutodesmus obliquus</name>
    <dbReference type="NCBI Taxonomy" id="3088"/>
    <lineage>
        <taxon>Eukaryota</taxon>
        <taxon>Viridiplantae</taxon>
        <taxon>Chlorophyta</taxon>
        <taxon>core chlorophytes</taxon>
        <taxon>Chlorophyceae</taxon>
        <taxon>CS clade</taxon>
        <taxon>Sphaeropleales</taxon>
        <taxon>Scenedesmaceae</taxon>
        <taxon>Tetradesmus</taxon>
    </lineage>
</organism>
<feature type="domain" description="CCZ1/INTU/HSP4 first Longin" evidence="2">
    <location>
        <begin position="19"/>
        <end position="100"/>
    </location>
</feature>
<keyword evidence="4" id="KW-1185">Reference proteome</keyword>
<gene>
    <name evidence="3" type="ORF">OEZ85_006248</name>
</gene>
<reference evidence="3 4" key="1">
    <citation type="submission" date="2023-05" db="EMBL/GenBank/DDBJ databases">
        <title>A 100% complete, gapless, phased diploid assembly of the Scenedesmus obliquus UTEX 3031 genome.</title>
        <authorList>
            <person name="Biondi T.C."/>
            <person name="Hanschen E.R."/>
            <person name="Kwon T."/>
            <person name="Eng W."/>
            <person name="Kruse C.P.S."/>
            <person name="Koehler S.I."/>
            <person name="Kunde Y."/>
            <person name="Gleasner C.D."/>
            <person name="You Mak K.T."/>
            <person name="Polle J."/>
            <person name="Hovde B.T."/>
            <person name="Starkenburg S.R."/>
        </authorList>
    </citation>
    <scope>NUCLEOTIDE SEQUENCE [LARGE SCALE GENOMIC DNA]</scope>
    <source>
        <strain evidence="3 4">DOE0152z</strain>
    </source>
</reference>
<dbReference type="Proteomes" id="UP001244341">
    <property type="component" value="Chromosome 4b"/>
</dbReference>
<dbReference type="InterPro" id="IPR013176">
    <property type="entry name" value="Ccz1"/>
</dbReference>
<evidence type="ECO:0000256" key="1">
    <source>
        <dbReference type="ARBA" id="ARBA00005352"/>
    </source>
</evidence>
<sequence length="266" mass="27988">MHSNHATRAFFKSGTGVVLAVYDARKGQAEGAEAEKVLAFWPPSASPAMQSSIVGLAQALTMFAGTFNKECPFHSMQAHGHSWAMYHAEPDLWLLLLVGRGLVGPHCLPGSLAGCLKGLHSLVVLLHGLLSSQQEQDPSGLRLRARLQPLLAQAASSLLTPDACGLWPIACPLGLTAGVPLLPISPAAFTRLQSLANSLLVARLFGSRPVLGLLAAWQGCLLWSSMGSGDTAALASLAVRALEPAAREGPRHKTVSEAWAVTDREG</sequence>
<proteinExistence type="inferred from homology"/>
<comment type="similarity">
    <text evidence="1">Belongs to the CCZ1 family.</text>
</comment>
<dbReference type="InterPro" id="IPR043987">
    <property type="entry name" value="CCZ1/INTU/HSP4_longin_1"/>
</dbReference>
<evidence type="ECO:0000313" key="3">
    <source>
        <dbReference type="EMBL" id="WIA12591.1"/>
    </source>
</evidence>
<dbReference type="EMBL" id="CP126211">
    <property type="protein sequence ID" value="WIA12591.1"/>
    <property type="molecule type" value="Genomic_DNA"/>
</dbReference>
<name>A0ABY8TWE3_TETOB</name>
<evidence type="ECO:0000313" key="4">
    <source>
        <dbReference type="Proteomes" id="UP001244341"/>
    </source>
</evidence>
<dbReference type="PANTHER" id="PTHR13056">
    <property type="entry name" value="VACUOLAR FUSION PROTEIN CCZ1 HOMOLOG-RELATED"/>
    <property type="match status" value="1"/>
</dbReference>
<accession>A0ABY8TWE3</accession>